<dbReference type="InterPro" id="IPR002109">
    <property type="entry name" value="Glutaredoxin"/>
</dbReference>
<feature type="domain" description="Glutaredoxin" evidence="1">
    <location>
        <begin position="5"/>
        <end position="69"/>
    </location>
</feature>
<dbReference type="Gene3D" id="3.40.30.10">
    <property type="entry name" value="Glutaredoxin"/>
    <property type="match status" value="1"/>
</dbReference>
<reference evidence="2" key="1">
    <citation type="submission" date="2020-07" db="EMBL/GenBank/DDBJ databases">
        <title>Huge and variable diversity of episymbiotic CPR bacteria and DPANN archaea in groundwater ecosystems.</title>
        <authorList>
            <person name="He C.Y."/>
            <person name="Keren R."/>
            <person name="Whittaker M."/>
            <person name="Farag I.F."/>
            <person name="Doudna J."/>
            <person name="Cate J.H.D."/>
            <person name="Banfield J.F."/>
        </authorList>
    </citation>
    <scope>NUCLEOTIDE SEQUENCE</scope>
    <source>
        <strain evidence="2">NC_groundwater_1664_Pr3_B-0.1um_52_9</strain>
    </source>
</reference>
<dbReference type="InterPro" id="IPR036249">
    <property type="entry name" value="Thioredoxin-like_sf"/>
</dbReference>
<dbReference type="PANTHER" id="PTHR34386:SF1">
    <property type="entry name" value="GLUTAREDOXIN-LIKE PROTEIN NRDH"/>
    <property type="match status" value="1"/>
</dbReference>
<dbReference type="Pfam" id="PF00462">
    <property type="entry name" value="Glutaredoxin"/>
    <property type="match status" value="1"/>
</dbReference>
<evidence type="ECO:0000313" key="3">
    <source>
        <dbReference type="Proteomes" id="UP000807825"/>
    </source>
</evidence>
<dbReference type="InterPro" id="IPR051548">
    <property type="entry name" value="Grx-like_ET"/>
</dbReference>
<dbReference type="PANTHER" id="PTHR34386">
    <property type="entry name" value="GLUTAREDOXIN"/>
    <property type="match status" value="1"/>
</dbReference>
<organism evidence="2 3">
    <name type="scientific">Desulfomonile tiedjei</name>
    <dbReference type="NCBI Taxonomy" id="2358"/>
    <lineage>
        <taxon>Bacteria</taxon>
        <taxon>Pseudomonadati</taxon>
        <taxon>Thermodesulfobacteriota</taxon>
        <taxon>Desulfomonilia</taxon>
        <taxon>Desulfomonilales</taxon>
        <taxon>Desulfomonilaceae</taxon>
        <taxon>Desulfomonile</taxon>
    </lineage>
</organism>
<sequence length="84" mass="9647">MAKRIKIYSISTCKHCRCAKNLLIQRGARFECQDLDLADKDKVASIMEEVRRLNSKCSFPTIVIGEKVIIGYREDLIEEALDNE</sequence>
<dbReference type="PROSITE" id="PS51354">
    <property type="entry name" value="GLUTAREDOXIN_2"/>
    <property type="match status" value="1"/>
</dbReference>
<dbReference type="GO" id="GO:0009055">
    <property type="term" value="F:electron transfer activity"/>
    <property type="evidence" value="ECO:0007669"/>
    <property type="project" value="TreeGrafter"/>
</dbReference>
<dbReference type="Proteomes" id="UP000807825">
    <property type="component" value="Unassembled WGS sequence"/>
</dbReference>
<accession>A0A9D6V113</accession>
<proteinExistence type="predicted"/>
<evidence type="ECO:0000259" key="1">
    <source>
        <dbReference type="Pfam" id="PF00462"/>
    </source>
</evidence>
<dbReference type="GO" id="GO:0045454">
    <property type="term" value="P:cell redox homeostasis"/>
    <property type="evidence" value="ECO:0007669"/>
    <property type="project" value="TreeGrafter"/>
</dbReference>
<gene>
    <name evidence="2" type="ORF">HY912_11465</name>
</gene>
<evidence type="ECO:0000313" key="2">
    <source>
        <dbReference type="EMBL" id="MBI5250101.1"/>
    </source>
</evidence>
<dbReference type="CDD" id="cd02976">
    <property type="entry name" value="NrdH"/>
    <property type="match status" value="1"/>
</dbReference>
<name>A0A9D6V113_9BACT</name>
<comment type="caution">
    <text evidence="2">The sequence shown here is derived from an EMBL/GenBank/DDBJ whole genome shotgun (WGS) entry which is preliminary data.</text>
</comment>
<dbReference type="AlphaFoldDB" id="A0A9D6V113"/>
<dbReference type="EMBL" id="JACRDE010000305">
    <property type="protein sequence ID" value="MBI5250101.1"/>
    <property type="molecule type" value="Genomic_DNA"/>
</dbReference>
<protein>
    <submittedName>
        <fullName evidence="2">Glutaredoxin family protein</fullName>
    </submittedName>
</protein>
<dbReference type="SUPFAM" id="SSF52833">
    <property type="entry name" value="Thioredoxin-like"/>
    <property type="match status" value="1"/>
</dbReference>